<name>A0ABX0ZP36_9ACTN</name>
<dbReference type="CDD" id="cd16936">
    <property type="entry name" value="HATPase_RsbW-like"/>
    <property type="match status" value="1"/>
</dbReference>
<comment type="caution">
    <text evidence="3">The sequence shown here is derived from an EMBL/GenBank/DDBJ whole genome shotgun (WGS) entry which is preliminary data.</text>
</comment>
<feature type="domain" description="Histidine kinase/HSP90-like ATPase" evidence="2">
    <location>
        <begin position="14"/>
        <end position="129"/>
    </location>
</feature>
<evidence type="ECO:0000259" key="2">
    <source>
        <dbReference type="Pfam" id="PF13581"/>
    </source>
</evidence>
<dbReference type="Proteomes" id="UP000734511">
    <property type="component" value="Unassembled WGS sequence"/>
</dbReference>
<dbReference type="PANTHER" id="PTHR35526">
    <property type="entry name" value="ANTI-SIGMA-F FACTOR RSBW-RELATED"/>
    <property type="match status" value="1"/>
</dbReference>
<organism evidence="3 4">
    <name type="scientific">Actinacidiphila epipremni</name>
    <dbReference type="NCBI Taxonomy" id="2053013"/>
    <lineage>
        <taxon>Bacteria</taxon>
        <taxon>Bacillati</taxon>
        <taxon>Actinomycetota</taxon>
        <taxon>Actinomycetes</taxon>
        <taxon>Kitasatosporales</taxon>
        <taxon>Streptomycetaceae</taxon>
        <taxon>Actinacidiphila</taxon>
    </lineage>
</organism>
<sequence length="136" mass="14829">MTAERYVSTLELDARAEATPWARRHVRDVLSAWNVAGACIDTTELAVCELVSNAVQHVAPDAPHAHVTLTLRHDESQLIAEVADPSDRPPVADTTMSEDTESGRGLFIVGEISKEWDYYLLPTGGKVVWCTIALTG</sequence>
<protein>
    <submittedName>
        <fullName evidence="3">ATP-binding protein</fullName>
    </submittedName>
</protein>
<dbReference type="EMBL" id="JAATEJ010000007">
    <property type="protein sequence ID" value="NJP44049.1"/>
    <property type="molecule type" value="Genomic_DNA"/>
</dbReference>
<dbReference type="RefSeq" id="WP_167982923.1">
    <property type="nucleotide sequence ID" value="NZ_JAATEJ010000007.1"/>
</dbReference>
<evidence type="ECO:0000313" key="3">
    <source>
        <dbReference type="EMBL" id="NJP44049.1"/>
    </source>
</evidence>
<gene>
    <name evidence="3" type="ORF">HCN08_11660</name>
</gene>
<keyword evidence="1" id="KW-0808">Transferase</keyword>
<keyword evidence="1" id="KW-0723">Serine/threonine-protein kinase</keyword>
<keyword evidence="3" id="KW-0547">Nucleotide-binding</keyword>
<dbReference type="PANTHER" id="PTHR35526:SF3">
    <property type="entry name" value="ANTI-SIGMA-F FACTOR RSBW"/>
    <property type="match status" value="1"/>
</dbReference>
<accession>A0ABX0ZP36</accession>
<evidence type="ECO:0000256" key="1">
    <source>
        <dbReference type="ARBA" id="ARBA00022527"/>
    </source>
</evidence>
<keyword evidence="4" id="KW-1185">Reference proteome</keyword>
<dbReference type="InterPro" id="IPR003594">
    <property type="entry name" value="HATPase_dom"/>
</dbReference>
<keyword evidence="1" id="KW-0418">Kinase</keyword>
<dbReference type="InterPro" id="IPR050267">
    <property type="entry name" value="Anti-sigma-factor_SerPK"/>
</dbReference>
<dbReference type="GO" id="GO:0005524">
    <property type="term" value="F:ATP binding"/>
    <property type="evidence" value="ECO:0007669"/>
    <property type="project" value="UniProtKB-KW"/>
</dbReference>
<dbReference type="Pfam" id="PF13581">
    <property type="entry name" value="HATPase_c_2"/>
    <property type="match status" value="1"/>
</dbReference>
<keyword evidence="3" id="KW-0067">ATP-binding</keyword>
<reference evidence="3 4" key="1">
    <citation type="submission" date="2020-03" db="EMBL/GenBank/DDBJ databases">
        <title>WGS of actinomycetes isolated from Thailand.</title>
        <authorList>
            <person name="Thawai C."/>
        </authorList>
    </citation>
    <scope>NUCLEOTIDE SEQUENCE [LARGE SCALE GENOMIC DNA]</scope>
    <source>
        <strain evidence="3 4">PRB2-1</strain>
    </source>
</reference>
<dbReference type="Gene3D" id="3.30.565.10">
    <property type="entry name" value="Histidine kinase-like ATPase, C-terminal domain"/>
    <property type="match status" value="1"/>
</dbReference>
<dbReference type="SUPFAM" id="SSF55874">
    <property type="entry name" value="ATPase domain of HSP90 chaperone/DNA topoisomerase II/histidine kinase"/>
    <property type="match status" value="1"/>
</dbReference>
<evidence type="ECO:0000313" key="4">
    <source>
        <dbReference type="Proteomes" id="UP000734511"/>
    </source>
</evidence>
<dbReference type="InterPro" id="IPR036890">
    <property type="entry name" value="HATPase_C_sf"/>
</dbReference>
<proteinExistence type="predicted"/>